<reference evidence="5" key="2">
    <citation type="submission" date="2023-05" db="EMBL/GenBank/DDBJ databases">
        <authorList>
            <consortium name="Lawrence Berkeley National Laboratory"/>
            <person name="Steindorff A."/>
            <person name="Hensen N."/>
            <person name="Bonometti L."/>
            <person name="Westerberg I."/>
            <person name="Brannstrom I.O."/>
            <person name="Guillou S."/>
            <person name="Cros-Aarteil S."/>
            <person name="Calhoun S."/>
            <person name="Haridas S."/>
            <person name="Kuo A."/>
            <person name="Mondo S."/>
            <person name="Pangilinan J."/>
            <person name="Riley R."/>
            <person name="Labutti K."/>
            <person name="Andreopoulos B."/>
            <person name="Lipzen A."/>
            <person name="Chen C."/>
            <person name="Yanf M."/>
            <person name="Daum C."/>
            <person name="Ng V."/>
            <person name="Clum A."/>
            <person name="Ohm R."/>
            <person name="Martin F."/>
            <person name="Silar P."/>
            <person name="Natvig D."/>
            <person name="Lalanne C."/>
            <person name="Gautier V."/>
            <person name="Ament-Velasquez S.L."/>
            <person name="Kruys A."/>
            <person name="Hutchinson M.I."/>
            <person name="Powell A.J."/>
            <person name="Barry K."/>
            <person name="Miller A.N."/>
            <person name="Grigoriev I.V."/>
            <person name="Debuchy R."/>
            <person name="Gladieux P."/>
            <person name="Thoren M.H."/>
            <person name="Johannesson H."/>
        </authorList>
    </citation>
    <scope>NUCLEOTIDE SEQUENCE</scope>
    <source>
        <strain evidence="5">PSN293</strain>
    </source>
</reference>
<feature type="domain" description="NACHT" evidence="4">
    <location>
        <begin position="203"/>
        <end position="318"/>
    </location>
</feature>
<dbReference type="InterPro" id="IPR007111">
    <property type="entry name" value="NACHT_NTPase"/>
</dbReference>
<evidence type="ECO:0000313" key="5">
    <source>
        <dbReference type="EMBL" id="KAK4217524.1"/>
    </source>
</evidence>
<dbReference type="PANTHER" id="PTHR10039">
    <property type="entry name" value="AMELOGENIN"/>
    <property type="match status" value="1"/>
</dbReference>
<dbReference type="PROSITE" id="PS50297">
    <property type="entry name" value="ANK_REP_REGION"/>
    <property type="match status" value="3"/>
</dbReference>
<dbReference type="Proteomes" id="UP001301769">
    <property type="component" value="Unassembled WGS sequence"/>
</dbReference>
<feature type="repeat" description="ANK" evidence="2">
    <location>
        <begin position="1815"/>
        <end position="1841"/>
    </location>
</feature>
<dbReference type="EMBL" id="MU858059">
    <property type="protein sequence ID" value="KAK4217524.1"/>
    <property type="molecule type" value="Genomic_DNA"/>
</dbReference>
<keyword evidence="1" id="KW-0677">Repeat</keyword>
<sequence>MADPLSLSASLAGLIALADSIFRASFKYAKSAIHAKEEAANLATEAQDLAGVLHRLSLRASALELEAPDRPTIRLHHVISCRQLLLRVEKALAKATADFESPQARHHLKRALKWPFSSTDTKEMLVEIARHRGTLSMALTVDSMDALSQCLTNQETLQAQMATIASGVQETHEITAHIELNDRKRLWLVDGEDFQQWLAVPHSKLWLTGIPGAGKTVLAGAMIAEVLKLSSDSTGIAFFFCEYKDQRSQDPLSILQTMASQLALQNQAAYSLLEEYHKALQPLQGLGSSMSLWRMKEILGQMVSCFEKVYMIIDGLDECGDNAAEVADTLTSLMDDEDSAISLSILSRDEYQIREILQKTFLRVEIAAQKDDVRFYVATEITSRIERGKLRLRNMALKDEILHALVDENGGMFRWVTCQLDYLCELPRDRDRRQALKSLPPTLNETYERILERVEKRDHRVQSLVQRCLEFITAADPPLSISELCEAVSMEADTKALEEEDIVDETTILEHCSSFVRVRDARSKKFEIVEFSHFSVAEYLQGPSLPGSSLEKYHMDRSKGQESLAITCLRFISLNQMSWQPAPDIDIHNYILQRTQEHPFYSYASIFWLPYWNQRDDDETVFLVMHLFNPQKTTVFIAWALQIYLFLFIPKFYPSFRDFVTCFEFEHISNNDFEKCRNIILEKNFTTLHMAAALGLSSVCSRLINKGTNDDVNAMCTLGSPLHCALSPFWLLLPDDWRNQHGQWRPGIRGLDIIFMLLKAGLTIQPGDLEEFRRMASLPWTPLMNDSDSEAHIRNQGATILAAIEDLSPFSNAAAELYPYARDIVASMSKHHGASGPPRSLSWPKHTANLTADPALLAHFAAQSDDSEELQRLLVAGNLDINGRLNSKGQTILGIAAENGSTKAVQFLLRHGSDTTIKDFEGWLPLWHCLLQVLTEKSADLQMDLTALNYAGDSPFVLAVMGQKLDVAMLMVDSCPAVVKFWSGKKPLLELAAKIGSMELAQKLVGTGFIETVAITADMSTPLHHISARTPITFVRFLKSLFPDLEARDVNRARPLEAFVMNTILEPPVVEQTAKINQILDEIIPPVFSSSSGTGATFWEKFCFGITALTAEAGRTWLRNTTSLDMVVARLVRAGVISAHEDERKTSALYPFISALKCILKWSDHGTLPNSVTTLFGVTNYLEEARSSDTFIRWLHRSIKGNHADIVASLLDRGVDPRIRIDGYNALDTACAHWSSASFEVFDMVLGRLDQSTINSLATISEAKRRPGPIHLLGERTMPQKGDRQRLARLINAGADPNLCTGSNVPTLVLYLKRRYVDLSSYALELGADPGRVDDDGYDAITHAVLRGYLHFISHLRDLERQGRLGYTVQWNRRVDIVWDNKWRRRGRVIPLGEPESVQAWGRRSNPVFKDCNALHLAALQGHRGVLEFYLREGLIDDIDAKSGNGWTLLHFTMYRGSSSMIRCLHRWGADMNPNKGQGVSASRTVGASGKRKAAVLQTLAELSAQTPLNPIGRMQEKSDSPSVPEEEDESEADPATEGSVASNWSLRAELPAIHRDDKSYAETQKRRRVPLGSELQKAIVTGDVTMLKDAWIMGARNVSCSYCSVISCAIRFGRANVLDGLTDNGADVSDLLTECPFHDCENLDLNLFESDVLSRARGIPMKVPWICAADPRFNKVLPKLLSRYLTQQEKHTILDEFPDSPLNIALWAKNYPAAGIVIHHVRVHREAYSRLSKHPDPVAFLVNHKDHKEKSLLYLAIDDPSTARLLIENGAEVNIPYPKDRRDFFLHSSINPLCLKTVEHLLASGAHINARDVHGFTPLRVAARAGEAEAFRLLLKHGADPHCLRICGNGALEDCCRSLTEEWSVDKTEILLTLLRLGSNPDRPNVDKVTPTQILLRLHRSRGLFLGRTLSLESARPFYWKGYFMSAEVIIFDDPQFHLIVRAYGKECLARVMNLYPAAGELGPLCLAAYHDSVAMMENLISIGADIEFEGCSHGTALMAACDYGRLSAVKFLVRRGARLAYFSRSQVDGNGTKMYRSAFQPARQHPGVLQWLLVRRHTEQMKITVGLDRADGSTPSEHTTQGLGYWSGPVPAGRRFRLDERRQEWESSINWLARVRRMRQDLDGKVVVGAELWPDSDTAEATEVGA</sequence>
<feature type="region of interest" description="Disordered" evidence="3">
    <location>
        <begin position="1507"/>
        <end position="1542"/>
    </location>
</feature>
<dbReference type="PROSITE" id="PS50837">
    <property type="entry name" value="NACHT"/>
    <property type="match status" value="1"/>
</dbReference>
<proteinExistence type="predicted"/>
<feature type="repeat" description="ANK" evidence="2">
    <location>
        <begin position="888"/>
        <end position="920"/>
    </location>
</feature>
<evidence type="ECO:0000256" key="3">
    <source>
        <dbReference type="SAM" id="MobiDB-lite"/>
    </source>
</evidence>
<feature type="compositionally biased region" description="Acidic residues" evidence="3">
    <location>
        <begin position="1525"/>
        <end position="1535"/>
    </location>
</feature>
<keyword evidence="2" id="KW-0040">ANK repeat</keyword>
<gene>
    <name evidence="5" type="ORF">QBC37DRAFT_479716</name>
</gene>
<name>A0AAN7BBC9_9PEZI</name>
<dbReference type="Gene3D" id="1.25.40.20">
    <property type="entry name" value="Ankyrin repeat-containing domain"/>
    <property type="match status" value="5"/>
</dbReference>
<dbReference type="SUPFAM" id="SSF52540">
    <property type="entry name" value="P-loop containing nucleoside triphosphate hydrolases"/>
    <property type="match status" value="1"/>
</dbReference>
<evidence type="ECO:0000256" key="2">
    <source>
        <dbReference type="PROSITE-ProRule" id="PRU00023"/>
    </source>
</evidence>
<dbReference type="InterPro" id="IPR002110">
    <property type="entry name" value="Ankyrin_rpt"/>
</dbReference>
<dbReference type="Pfam" id="PF24883">
    <property type="entry name" value="NPHP3_N"/>
    <property type="match status" value="1"/>
</dbReference>
<evidence type="ECO:0000259" key="4">
    <source>
        <dbReference type="PROSITE" id="PS50837"/>
    </source>
</evidence>
<keyword evidence="6" id="KW-1185">Reference proteome</keyword>
<dbReference type="Pfam" id="PF12796">
    <property type="entry name" value="Ank_2"/>
    <property type="match status" value="2"/>
</dbReference>
<dbReference type="InterPro" id="IPR027417">
    <property type="entry name" value="P-loop_NTPase"/>
</dbReference>
<reference evidence="5" key="1">
    <citation type="journal article" date="2023" name="Mol. Phylogenet. Evol.">
        <title>Genome-scale phylogeny and comparative genomics of the fungal order Sordariales.</title>
        <authorList>
            <person name="Hensen N."/>
            <person name="Bonometti L."/>
            <person name="Westerberg I."/>
            <person name="Brannstrom I.O."/>
            <person name="Guillou S."/>
            <person name="Cros-Aarteil S."/>
            <person name="Calhoun S."/>
            <person name="Haridas S."/>
            <person name="Kuo A."/>
            <person name="Mondo S."/>
            <person name="Pangilinan J."/>
            <person name="Riley R."/>
            <person name="LaButti K."/>
            <person name="Andreopoulos B."/>
            <person name="Lipzen A."/>
            <person name="Chen C."/>
            <person name="Yan M."/>
            <person name="Daum C."/>
            <person name="Ng V."/>
            <person name="Clum A."/>
            <person name="Steindorff A."/>
            <person name="Ohm R.A."/>
            <person name="Martin F."/>
            <person name="Silar P."/>
            <person name="Natvig D.O."/>
            <person name="Lalanne C."/>
            <person name="Gautier V."/>
            <person name="Ament-Velasquez S.L."/>
            <person name="Kruys A."/>
            <person name="Hutchinson M.I."/>
            <person name="Powell A.J."/>
            <person name="Barry K."/>
            <person name="Miller A.N."/>
            <person name="Grigoriev I.V."/>
            <person name="Debuchy R."/>
            <person name="Gladieux P."/>
            <person name="Hiltunen Thoren M."/>
            <person name="Johannesson H."/>
        </authorList>
    </citation>
    <scope>NUCLEOTIDE SEQUENCE</scope>
    <source>
        <strain evidence="5">PSN293</strain>
    </source>
</reference>
<comment type="caution">
    <text evidence="5">The sequence shown here is derived from an EMBL/GenBank/DDBJ whole genome shotgun (WGS) entry which is preliminary data.</text>
</comment>
<evidence type="ECO:0000313" key="6">
    <source>
        <dbReference type="Proteomes" id="UP001301769"/>
    </source>
</evidence>
<evidence type="ECO:0000256" key="1">
    <source>
        <dbReference type="ARBA" id="ARBA00022737"/>
    </source>
</evidence>
<organism evidence="5 6">
    <name type="scientific">Rhypophila decipiens</name>
    <dbReference type="NCBI Taxonomy" id="261697"/>
    <lineage>
        <taxon>Eukaryota</taxon>
        <taxon>Fungi</taxon>
        <taxon>Dikarya</taxon>
        <taxon>Ascomycota</taxon>
        <taxon>Pezizomycotina</taxon>
        <taxon>Sordariomycetes</taxon>
        <taxon>Sordariomycetidae</taxon>
        <taxon>Sordariales</taxon>
        <taxon>Naviculisporaceae</taxon>
        <taxon>Rhypophila</taxon>
    </lineage>
</organism>
<dbReference type="SMART" id="SM00248">
    <property type="entry name" value="ANK"/>
    <property type="match status" value="17"/>
</dbReference>
<dbReference type="SUPFAM" id="SSF48403">
    <property type="entry name" value="Ankyrin repeat"/>
    <property type="match status" value="4"/>
</dbReference>
<dbReference type="Gene3D" id="3.40.50.300">
    <property type="entry name" value="P-loop containing nucleotide triphosphate hydrolases"/>
    <property type="match status" value="1"/>
</dbReference>
<accession>A0AAN7BBC9</accession>
<dbReference type="PANTHER" id="PTHR10039:SF15">
    <property type="entry name" value="NACHT DOMAIN-CONTAINING PROTEIN"/>
    <property type="match status" value="1"/>
</dbReference>
<protein>
    <recommendedName>
        <fullName evidence="4">NACHT domain-containing protein</fullName>
    </recommendedName>
</protein>
<feature type="repeat" description="ANK" evidence="2">
    <location>
        <begin position="1445"/>
        <end position="1477"/>
    </location>
</feature>
<dbReference type="InterPro" id="IPR036770">
    <property type="entry name" value="Ankyrin_rpt-contain_sf"/>
</dbReference>
<dbReference type="PROSITE" id="PS50088">
    <property type="entry name" value="ANK_REPEAT"/>
    <property type="match status" value="3"/>
</dbReference>
<dbReference type="InterPro" id="IPR056884">
    <property type="entry name" value="NPHP3-like_N"/>
</dbReference>